<keyword evidence="1" id="KW-0175">Coiled coil</keyword>
<proteinExistence type="predicted"/>
<dbReference type="STRING" id="1802421.A2318_04475"/>
<gene>
    <name evidence="2" type="ORF">A2318_04475</name>
</gene>
<name>A0A1F7W9S2_9BACT</name>
<organism evidence="2 3">
    <name type="scientific">Candidatus Uhrbacteria bacterium RIFOXYB2_FULL_45_11</name>
    <dbReference type="NCBI Taxonomy" id="1802421"/>
    <lineage>
        <taxon>Bacteria</taxon>
        <taxon>Candidatus Uhriibacteriota</taxon>
    </lineage>
</organism>
<evidence type="ECO:0000313" key="2">
    <source>
        <dbReference type="EMBL" id="OGL99575.1"/>
    </source>
</evidence>
<sequence length="638" mass="72733">MAHRVNYDILRRPPPALERVIDELERCGTVRSSGYYLFSEFSGLAEAADRAAYKPYPQMDSLRKFLTDHGVILREGNKCYVDSERAAVVIQACFKHEKPNAPQTARTRLSELKTLAKARTEKAVSKSKAVDISITDESKGSRKEPASPNTTLVIDPIKEPVVSIVSSSEPVVVKQKPTDLKYVLFLTPVEMDVWTTLCALARQALNVETRVAITRDQDQFFFECASKKLQDCTPEMYAATIDRFVKARLVSEVGNVIEGKRAFKFLVEWKEFFCVEIKRRTISYVEKEYLSIINEIEQDALGVLNNQDKTRLRLETWIAHSHPGLNVDTVRLKISQYNTDGPSSGWGIFFRHDPTGRRLLCWPSFEQYDFREKSSERSASTNAPQKEVVVTKPVQNATITVDEKTAVRNWEIKCHPEHAKLLLQVADRKFRGGLNPYMSPSFVRTLLDAGFLILDMCVRDKPWSVNLQKAPEFHFVRKEMKSDISKLMRTVPIPVAVDQWRKDLEEIAQHGTKTIISEPVHLPATEAASIAVEVGDQQKPTETIQERSQVPASQVCEKKQTTSSSEMSLEDLKKLEILQQELLERAEQELARVEMVVTDCKTELAKIRSELHERMNKKREIIEQQIRELQAQLAELGE</sequence>
<feature type="coiled-coil region" evidence="1">
    <location>
        <begin position="569"/>
        <end position="635"/>
    </location>
</feature>
<protein>
    <submittedName>
        <fullName evidence="2">Uncharacterized protein</fullName>
    </submittedName>
</protein>
<accession>A0A1F7W9S2</accession>
<dbReference type="Proteomes" id="UP000177331">
    <property type="component" value="Unassembled WGS sequence"/>
</dbReference>
<evidence type="ECO:0000256" key="1">
    <source>
        <dbReference type="SAM" id="Coils"/>
    </source>
</evidence>
<dbReference type="EMBL" id="MGFD01000007">
    <property type="protein sequence ID" value="OGL99575.1"/>
    <property type="molecule type" value="Genomic_DNA"/>
</dbReference>
<reference evidence="2 3" key="1">
    <citation type="journal article" date="2016" name="Nat. Commun.">
        <title>Thousands of microbial genomes shed light on interconnected biogeochemical processes in an aquifer system.</title>
        <authorList>
            <person name="Anantharaman K."/>
            <person name="Brown C.T."/>
            <person name="Hug L.A."/>
            <person name="Sharon I."/>
            <person name="Castelle C.J."/>
            <person name="Probst A.J."/>
            <person name="Thomas B.C."/>
            <person name="Singh A."/>
            <person name="Wilkins M.J."/>
            <person name="Karaoz U."/>
            <person name="Brodie E.L."/>
            <person name="Williams K.H."/>
            <person name="Hubbard S.S."/>
            <person name="Banfield J.F."/>
        </authorList>
    </citation>
    <scope>NUCLEOTIDE SEQUENCE [LARGE SCALE GENOMIC DNA]</scope>
</reference>
<dbReference type="AlphaFoldDB" id="A0A1F7W9S2"/>
<comment type="caution">
    <text evidence="2">The sequence shown here is derived from an EMBL/GenBank/DDBJ whole genome shotgun (WGS) entry which is preliminary data.</text>
</comment>
<evidence type="ECO:0000313" key="3">
    <source>
        <dbReference type="Proteomes" id="UP000177331"/>
    </source>
</evidence>